<comment type="similarity">
    <text evidence="1">Belongs to the enoyl-CoA hydratase/isomerase family.</text>
</comment>
<gene>
    <name evidence="2" type="ORF">GV829_02440</name>
</gene>
<dbReference type="PANTHER" id="PTHR42964">
    <property type="entry name" value="ENOYL-COA HYDRATASE"/>
    <property type="match status" value="1"/>
</dbReference>
<proteinExistence type="inferred from homology"/>
<name>A0A6M4AQY0_9SPHN</name>
<sequence length="328" mass="34294">MSMTQFDFLSAEQWSALGDVPVLVGDAVAPDWPEGPVDAVRIGVDRAGALPPVDPGQFDVLLTAAERAPGPWVSVKADALDREMARLEAAVRACPVAATTLTRVLRMGEGVAADDALTLESLAYSTLLAGGEFRRWLAKRGDVAALAGGELKLEREGDCLTVTLASPATRNAMTAAMRDALFEALANALDDPSTPAVLMRAEGDCFSTGGDLGEFGSAADLAMAHIVRSRRSAARLILALGERAAVHFHGGAIGSGLEAFAGAARRTASGNAWFQLPEVTMGLIPGAGGTVTVARAIGRHRAAWMMLTGQRVRARQALDWGLVDEIVP</sequence>
<reference evidence="2 3" key="1">
    <citation type="submission" date="2020-01" db="EMBL/GenBank/DDBJ databases">
        <title>Sphingomonas sp. strain CSW-10.</title>
        <authorList>
            <person name="Chen W.-M."/>
        </authorList>
    </citation>
    <scope>NUCLEOTIDE SEQUENCE [LARGE SCALE GENOMIC DNA]</scope>
    <source>
        <strain evidence="2 3">CSW-10</strain>
    </source>
</reference>
<keyword evidence="3" id="KW-1185">Reference proteome</keyword>
<evidence type="ECO:0000313" key="3">
    <source>
        <dbReference type="Proteomes" id="UP000503018"/>
    </source>
</evidence>
<evidence type="ECO:0000313" key="2">
    <source>
        <dbReference type="EMBL" id="QJQ31448.1"/>
    </source>
</evidence>
<dbReference type="AlphaFoldDB" id="A0A6M4AQY0"/>
<protein>
    <submittedName>
        <fullName evidence="2">Enoyl-CoA hydratase/isomerase family protein</fullName>
    </submittedName>
</protein>
<dbReference type="InterPro" id="IPR051683">
    <property type="entry name" value="Enoyl-CoA_Hydratase/Isomerase"/>
</dbReference>
<dbReference type="Pfam" id="PF00378">
    <property type="entry name" value="ECH_1"/>
    <property type="match status" value="1"/>
</dbReference>
<dbReference type="CDD" id="cd06558">
    <property type="entry name" value="crotonase-like"/>
    <property type="match status" value="1"/>
</dbReference>
<dbReference type="GO" id="GO:0016853">
    <property type="term" value="F:isomerase activity"/>
    <property type="evidence" value="ECO:0007669"/>
    <property type="project" value="UniProtKB-KW"/>
</dbReference>
<dbReference type="Gene3D" id="3.90.226.10">
    <property type="entry name" value="2-enoyl-CoA Hydratase, Chain A, domain 1"/>
    <property type="match status" value="1"/>
</dbReference>
<organism evidence="2 3">
    <name type="scientific">Sphingomonas lacunae</name>
    <dbReference type="NCBI Taxonomy" id="2698828"/>
    <lineage>
        <taxon>Bacteria</taxon>
        <taxon>Pseudomonadati</taxon>
        <taxon>Pseudomonadota</taxon>
        <taxon>Alphaproteobacteria</taxon>
        <taxon>Sphingomonadales</taxon>
        <taxon>Sphingomonadaceae</taxon>
        <taxon>Sphingomonas</taxon>
    </lineage>
</organism>
<dbReference type="Proteomes" id="UP000503018">
    <property type="component" value="Chromosome"/>
</dbReference>
<dbReference type="SUPFAM" id="SSF52096">
    <property type="entry name" value="ClpP/crotonase"/>
    <property type="match status" value="1"/>
</dbReference>
<dbReference type="InterPro" id="IPR029045">
    <property type="entry name" value="ClpP/crotonase-like_dom_sf"/>
</dbReference>
<evidence type="ECO:0000256" key="1">
    <source>
        <dbReference type="ARBA" id="ARBA00005254"/>
    </source>
</evidence>
<dbReference type="PANTHER" id="PTHR42964:SF1">
    <property type="entry name" value="POLYKETIDE BIOSYNTHESIS ENOYL-COA HYDRATASE PKSH-RELATED"/>
    <property type="match status" value="1"/>
</dbReference>
<accession>A0A6M4AQY0</accession>
<keyword evidence="2" id="KW-0413">Isomerase</keyword>
<dbReference type="KEGG" id="slan:GV829_02440"/>
<dbReference type="EMBL" id="CP053015">
    <property type="protein sequence ID" value="QJQ31448.1"/>
    <property type="molecule type" value="Genomic_DNA"/>
</dbReference>
<dbReference type="InterPro" id="IPR001753">
    <property type="entry name" value="Enoyl-CoA_hydra/iso"/>
</dbReference>